<organism evidence="4 5">
    <name type="scientific">Dictyocaulus viviparus</name>
    <name type="common">Bovine lungworm</name>
    <dbReference type="NCBI Taxonomy" id="29172"/>
    <lineage>
        <taxon>Eukaryota</taxon>
        <taxon>Metazoa</taxon>
        <taxon>Ecdysozoa</taxon>
        <taxon>Nematoda</taxon>
        <taxon>Chromadorea</taxon>
        <taxon>Rhabditida</taxon>
        <taxon>Rhabditina</taxon>
        <taxon>Rhabditomorpha</taxon>
        <taxon>Strongyloidea</taxon>
        <taxon>Metastrongylidae</taxon>
        <taxon>Dictyocaulus</taxon>
    </lineage>
</organism>
<dbReference type="GO" id="GO:0005576">
    <property type="term" value="C:extracellular region"/>
    <property type="evidence" value="ECO:0007669"/>
    <property type="project" value="InterPro"/>
</dbReference>
<dbReference type="PROSITE" id="PS00262">
    <property type="entry name" value="INSULIN"/>
    <property type="match status" value="1"/>
</dbReference>
<keyword evidence="5" id="KW-1185">Reference proteome</keyword>
<reference evidence="4 5" key="1">
    <citation type="submission" date="2013-11" db="EMBL/GenBank/DDBJ databases">
        <title>Draft genome of the bovine lungworm Dictyocaulus viviparus.</title>
        <authorList>
            <person name="Mitreva M."/>
        </authorList>
    </citation>
    <scope>NUCLEOTIDE SEQUENCE [LARGE SCALE GENOMIC DNA]</scope>
    <source>
        <strain evidence="4 5">HannoverDv2000</strain>
    </source>
</reference>
<accession>A0A0D8XUJ7</accession>
<name>A0A0D8XUJ7_DICVI</name>
<evidence type="ECO:0000259" key="3">
    <source>
        <dbReference type="SMART" id="SM00078"/>
    </source>
</evidence>
<sequence>MTASVSTEFEAFLRAIDVEEHSYSDGRLRLCPPGGSSFTMAWSMACTMRKKRFFVQQYQNEKRALVAPSTRQLQAICCYVGCSVNDLMSYC</sequence>
<keyword evidence="2" id="KW-0732">Signal</keyword>
<dbReference type="InterPro" id="IPR016179">
    <property type="entry name" value="Insulin-like"/>
</dbReference>
<evidence type="ECO:0000256" key="1">
    <source>
        <dbReference type="ARBA" id="ARBA00009034"/>
    </source>
</evidence>
<dbReference type="SUPFAM" id="SSF56994">
    <property type="entry name" value="Insulin-like"/>
    <property type="match status" value="1"/>
</dbReference>
<evidence type="ECO:0000256" key="2">
    <source>
        <dbReference type="ARBA" id="ARBA00022729"/>
    </source>
</evidence>
<dbReference type="EMBL" id="KN716273">
    <property type="protein sequence ID" value="KJH48278.1"/>
    <property type="molecule type" value="Genomic_DNA"/>
</dbReference>
<protein>
    <recommendedName>
        <fullName evidence="3">Insulin-like domain-containing protein</fullName>
    </recommendedName>
</protein>
<dbReference type="OrthoDB" id="5834437at2759"/>
<dbReference type="Gene3D" id="1.10.100.10">
    <property type="entry name" value="Insulin-like"/>
    <property type="match status" value="1"/>
</dbReference>
<dbReference type="AlphaFoldDB" id="A0A0D8XUJ7"/>
<gene>
    <name evidence="4" type="ORF">DICVIV_05640</name>
</gene>
<evidence type="ECO:0000313" key="5">
    <source>
        <dbReference type="Proteomes" id="UP000053766"/>
    </source>
</evidence>
<dbReference type="GO" id="GO:0005179">
    <property type="term" value="F:hormone activity"/>
    <property type="evidence" value="ECO:0007669"/>
    <property type="project" value="InterPro"/>
</dbReference>
<dbReference type="InterPro" id="IPR022353">
    <property type="entry name" value="Insulin_CS"/>
</dbReference>
<proteinExistence type="inferred from homology"/>
<dbReference type="Proteomes" id="UP000053766">
    <property type="component" value="Unassembled WGS sequence"/>
</dbReference>
<dbReference type="SMART" id="SM00078">
    <property type="entry name" value="IlGF"/>
    <property type="match status" value="1"/>
</dbReference>
<reference evidence="5" key="2">
    <citation type="journal article" date="2016" name="Sci. Rep.">
        <title>Dictyocaulus viviparus genome, variome and transcriptome elucidate lungworm biology and support future intervention.</title>
        <authorList>
            <person name="McNulty S.N."/>
            <person name="Strube C."/>
            <person name="Rosa B.A."/>
            <person name="Martin J.C."/>
            <person name="Tyagi R."/>
            <person name="Choi Y.J."/>
            <person name="Wang Q."/>
            <person name="Hallsworth Pepin K."/>
            <person name="Zhang X."/>
            <person name="Ozersky P."/>
            <person name="Wilson R.K."/>
            <person name="Sternberg P.W."/>
            <person name="Gasser R.B."/>
            <person name="Mitreva M."/>
        </authorList>
    </citation>
    <scope>NUCLEOTIDE SEQUENCE [LARGE SCALE GENOMIC DNA]</scope>
    <source>
        <strain evidence="5">HannoverDv2000</strain>
    </source>
</reference>
<feature type="domain" description="Insulin-like" evidence="3">
    <location>
        <begin position="28"/>
        <end position="91"/>
    </location>
</feature>
<evidence type="ECO:0000313" key="4">
    <source>
        <dbReference type="EMBL" id="KJH48278.1"/>
    </source>
</evidence>
<comment type="similarity">
    <text evidence="1">Belongs to the insulin family.</text>
</comment>
<dbReference type="InterPro" id="IPR036438">
    <property type="entry name" value="Insulin-like_sf"/>
</dbReference>